<evidence type="ECO:0000256" key="4">
    <source>
        <dbReference type="ARBA" id="ARBA00023145"/>
    </source>
</evidence>
<dbReference type="PANTHER" id="PTHR43199">
    <property type="entry name" value="GLUTATHIONE HYDROLASE"/>
    <property type="match status" value="1"/>
</dbReference>
<organism evidence="6 7">
    <name type="scientific">Pedococcus cremeus</name>
    <dbReference type="NCBI Taxonomy" id="587636"/>
    <lineage>
        <taxon>Bacteria</taxon>
        <taxon>Bacillati</taxon>
        <taxon>Actinomycetota</taxon>
        <taxon>Actinomycetes</taxon>
        <taxon>Micrococcales</taxon>
        <taxon>Intrasporangiaceae</taxon>
        <taxon>Pedococcus</taxon>
    </lineage>
</organism>
<dbReference type="PRINTS" id="PR01210">
    <property type="entry name" value="GGTRANSPTASE"/>
</dbReference>
<name>A0A1H9W2C2_9MICO</name>
<dbReference type="PANTHER" id="PTHR43199:SF1">
    <property type="entry name" value="GLUTATHIONE HYDROLASE PROENZYME"/>
    <property type="match status" value="1"/>
</dbReference>
<dbReference type="GO" id="GO:0016787">
    <property type="term" value="F:hydrolase activity"/>
    <property type="evidence" value="ECO:0007669"/>
    <property type="project" value="UniProtKB-KW"/>
</dbReference>
<dbReference type="GO" id="GO:0016740">
    <property type="term" value="F:transferase activity"/>
    <property type="evidence" value="ECO:0007669"/>
    <property type="project" value="UniProtKB-KW"/>
</dbReference>
<dbReference type="EMBL" id="FOHB01000004">
    <property type="protein sequence ID" value="SES27817.1"/>
    <property type="molecule type" value="Genomic_DNA"/>
</dbReference>
<evidence type="ECO:0000256" key="1">
    <source>
        <dbReference type="ARBA" id="ARBA00009381"/>
    </source>
</evidence>
<reference evidence="7" key="1">
    <citation type="submission" date="2016-10" db="EMBL/GenBank/DDBJ databases">
        <authorList>
            <person name="Varghese N."/>
            <person name="Submissions S."/>
        </authorList>
    </citation>
    <scope>NUCLEOTIDE SEQUENCE [LARGE SCALE GENOMIC DNA]</scope>
    <source>
        <strain evidence="7">CGMCC 1.6963</strain>
    </source>
</reference>
<feature type="region of interest" description="Disordered" evidence="5">
    <location>
        <begin position="489"/>
        <end position="508"/>
    </location>
</feature>
<comment type="similarity">
    <text evidence="1">Belongs to the gamma-glutamyltransferase family.</text>
</comment>
<dbReference type="Proteomes" id="UP000199019">
    <property type="component" value="Unassembled WGS sequence"/>
</dbReference>
<keyword evidence="2" id="KW-0808">Transferase</keyword>
<dbReference type="SUPFAM" id="SSF56235">
    <property type="entry name" value="N-terminal nucleophile aminohydrolases (Ntn hydrolases)"/>
    <property type="match status" value="1"/>
</dbReference>
<keyword evidence="3 6" id="KW-0378">Hydrolase</keyword>
<keyword evidence="7" id="KW-1185">Reference proteome</keyword>
<evidence type="ECO:0000256" key="2">
    <source>
        <dbReference type="ARBA" id="ARBA00022679"/>
    </source>
</evidence>
<keyword evidence="4" id="KW-0865">Zymogen</keyword>
<dbReference type="Pfam" id="PF01019">
    <property type="entry name" value="G_glu_transpept"/>
    <property type="match status" value="1"/>
</dbReference>
<dbReference type="InterPro" id="IPR043137">
    <property type="entry name" value="GGT_ssub_C"/>
</dbReference>
<dbReference type="AlphaFoldDB" id="A0A1H9W2C2"/>
<sequence length="508" mass="52324">MSRQVAVAATGPVAVEAGLAAARAGGNAVDAAIAAMVAAMSTEPGIVSALGGAYVTIWPADGEPEVIDGNVEMPGRDQPPERFGSGLREFSVAYGGGITLYAGHGSVATPGAFAALGLAHERHGSAAWRDVLAPAAAELRSGFHIGAAAASYLAITADNVFGWDEHTRPLVTRDDGSPLQGGDRVRSPDLADTLDLIGEQGSQTVYTGELAGRIAADSAARGGLLTAADLAAYRAVVRTPLTLRLGDWEVATNPPPSVGGPMLAVMLGELAAREGRTWLDVIEIQRHVLSYRHHVHDLSQDLEEDGYALLETVQRHGLPGLPTSSSTAHVSAVDSDGRACAITASSGYGAGATVPGTGLMLNNCLGEPELNRLGLHALAPGTRLASNMAPSVGRSTDGGTLAIGTPGADRITTALMQVLARYCLMGVGLQESIDRPRLHVRVLDGGAHRLEHEDDPEMRAAADESGMDTVQHPMHSMFFGGVGAAHRSGDGRLSAAADPRREAATGIG</sequence>
<dbReference type="InterPro" id="IPR051792">
    <property type="entry name" value="GGT_bact"/>
</dbReference>
<accession>A0A1H9W2C2</accession>
<gene>
    <name evidence="6" type="ORF">SAMN05216199_2723</name>
</gene>
<dbReference type="STRING" id="587636.SAMN05216199_2723"/>
<evidence type="ECO:0000256" key="5">
    <source>
        <dbReference type="SAM" id="MobiDB-lite"/>
    </source>
</evidence>
<proteinExistence type="inferred from homology"/>
<evidence type="ECO:0000256" key="3">
    <source>
        <dbReference type="ARBA" id="ARBA00022801"/>
    </source>
</evidence>
<dbReference type="InterPro" id="IPR029055">
    <property type="entry name" value="Ntn_hydrolases_N"/>
</dbReference>
<feature type="compositionally biased region" description="Basic and acidic residues" evidence="5">
    <location>
        <begin position="498"/>
        <end position="508"/>
    </location>
</feature>
<protein>
    <submittedName>
        <fullName evidence="6">Gamma-glutamyltranspeptidase / glutathione hydrolase</fullName>
    </submittedName>
</protein>
<evidence type="ECO:0000313" key="7">
    <source>
        <dbReference type="Proteomes" id="UP000199019"/>
    </source>
</evidence>
<evidence type="ECO:0000313" key="6">
    <source>
        <dbReference type="EMBL" id="SES27817.1"/>
    </source>
</evidence>
<dbReference type="RefSeq" id="WP_245735775.1">
    <property type="nucleotide sequence ID" value="NZ_FOHB01000004.1"/>
</dbReference>
<dbReference type="Gene3D" id="3.60.20.40">
    <property type="match status" value="1"/>
</dbReference>